<dbReference type="GO" id="GO:0043165">
    <property type="term" value="P:Gram-negative-bacterium-type cell outer membrane assembly"/>
    <property type="evidence" value="ECO:0007669"/>
    <property type="project" value="UniProtKB-UniRule"/>
</dbReference>
<dbReference type="Pfam" id="PF04355">
    <property type="entry name" value="BamE"/>
    <property type="match status" value="1"/>
</dbReference>
<dbReference type="GO" id="GO:1990063">
    <property type="term" value="C:Bam protein complex"/>
    <property type="evidence" value="ECO:0007669"/>
    <property type="project" value="TreeGrafter"/>
</dbReference>
<dbReference type="PROSITE" id="PS51257">
    <property type="entry name" value="PROKAR_LIPOPROTEIN"/>
    <property type="match status" value="1"/>
</dbReference>
<dbReference type="InterPro" id="IPR007450">
    <property type="entry name" value="BamE_dom"/>
</dbReference>
<dbReference type="GO" id="GO:0030674">
    <property type="term" value="F:protein-macromolecule adaptor activity"/>
    <property type="evidence" value="ECO:0007669"/>
    <property type="project" value="TreeGrafter"/>
</dbReference>
<sequence length="105" mass="11897">MKKTILLLSTLFTLSACSLLPSPYKPTVEQGNVIKTEQVQQLQLGMTESQVLYVLGTPMVQSTFKSNQWHYLFTSLYSKQDSTVSEVKHLVLTFQNGVLQDIQEK</sequence>
<comment type="similarity">
    <text evidence="4">Belongs to the BamE family.</text>
</comment>
<keyword evidence="2 4" id="KW-0472">Membrane</keyword>
<dbReference type="InterPro" id="IPR037873">
    <property type="entry name" value="BamE-like"/>
</dbReference>
<feature type="chain" id="PRO_5008990686" description="Outer membrane protein assembly factor BamE" evidence="5">
    <location>
        <begin position="19"/>
        <end position="105"/>
    </location>
</feature>
<dbReference type="STRING" id="1137284.GCA_001418205_03080"/>
<gene>
    <name evidence="4" type="primary">bamE</name>
    <name evidence="7" type="ORF">Ga0061065_11221</name>
</gene>
<keyword evidence="3 4" id="KW-0998">Cell outer membrane</keyword>
<evidence type="ECO:0000256" key="3">
    <source>
        <dbReference type="ARBA" id="ARBA00023237"/>
    </source>
</evidence>
<reference evidence="8" key="1">
    <citation type="submission" date="2015-08" db="EMBL/GenBank/DDBJ databases">
        <authorList>
            <person name="Varghese N."/>
        </authorList>
    </citation>
    <scope>NUCLEOTIDE SEQUENCE [LARGE SCALE GENOMIC DNA]</scope>
    <source>
        <strain evidence="8">JCM 18476</strain>
    </source>
</reference>
<dbReference type="HAMAP" id="MF_00925">
    <property type="entry name" value="OM_assembly_BamE"/>
    <property type="match status" value="1"/>
</dbReference>
<comment type="function">
    <text evidence="4">Part of the outer membrane protein assembly complex, which is involved in assembly and insertion of beta-barrel proteins into the outer membrane.</text>
</comment>
<accession>A0A0K6IR74</accession>
<evidence type="ECO:0000313" key="8">
    <source>
        <dbReference type="Proteomes" id="UP000182769"/>
    </source>
</evidence>
<evidence type="ECO:0000313" key="7">
    <source>
        <dbReference type="EMBL" id="CUB05610.1"/>
    </source>
</evidence>
<comment type="subcellular location">
    <subcellularLocation>
        <location evidence="4">Cell outer membrane</location>
        <topology evidence="4">Lipid-anchor</topology>
    </subcellularLocation>
</comment>
<dbReference type="OrthoDB" id="9808250at2"/>
<feature type="signal peptide" evidence="5">
    <location>
        <begin position="1"/>
        <end position="18"/>
    </location>
</feature>
<dbReference type="InterPro" id="IPR026592">
    <property type="entry name" value="BamE"/>
</dbReference>
<keyword evidence="4" id="KW-0449">Lipoprotein</keyword>
<dbReference type="PANTHER" id="PTHR37482:SF1">
    <property type="entry name" value="OUTER MEMBRANE PROTEIN ASSEMBLY FACTOR BAME"/>
    <property type="match status" value="1"/>
</dbReference>
<dbReference type="GO" id="GO:0051205">
    <property type="term" value="P:protein insertion into membrane"/>
    <property type="evidence" value="ECO:0007669"/>
    <property type="project" value="UniProtKB-UniRule"/>
</dbReference>
<comment type="subunit">
    <text evidence="4">Part of the Bam complex.</text>
</comment>
<evidence type="ECO:0000256" key="1">
    <source>
        <dbReference type="ARBA" id="ARBA00022729"/>
    </source>
</evidence>
<proteinExistence type="inferred from homology"/>
<evidence type="ECO:0000256" key="5">
    <source>
        <dbReference type="SAM" id="SignalP"/>
    </source>
</evidence>
<dbReference type="Gene3D" id="3.30.1450.10">
    <property type="match status" value="1"/>
</dbReference>
<protein>
    <recommendedName>
        <fullName evidence="4">Outer membrane protein assembly factor BamE</fullName>
    </recommendedName>
</protein>
<keyword evidence="4" id="KW-0564">Palmitate</keyword>
<dbReference type="AlphaFoldDB" id="A0A0K6IR74"/>
<organism evidence="7 8">
    <name type="scientific">Marinomonas fungiae</name>
    <dbReference type="NCBI Taxonomy" id="1137284"/>
    <lineage>
        <taxon>Bacteria</taxon>
        <taxon>Pseudomonadati</taxon>
        <taxon>Pseudomonadota</taxon>
        <taxon>Gammaproteobacteria</taxon>
        <taxon>Oceanospirillales</taxon>
        <taxon>Oceanospirillaceae</taxon>
        <taxon>Marinomonas</taxon>
    </lineage>
</organism>
<evidence type="ECO:0000256" key="4">
    <source>
        <dbReference type="HAMAP-Rule" id="MF_00925"/>
    </source>
</evidence>
<evidence type="ECO:0000259" key="6">
    <source>
        <dbReference type="Pfam" id="PF04355"/>
    </source>
</evidence>
<dbReference type="PANTHER" id="PTHR37482">
    <property type="entry name" value="OUTER MEMBRANE PROTEIN ASSEMBLY FACTOR BAME"/>
    <property type="match status" value="1"/>
</dbReference>
<feature type="domain" description="Outer membrane protein assembly factor BamE" evidence="6">
    <location>
        <begin position="31"/>
        <end position="101"/>
    </location>
</feature>
<keyword evidence="1 4" id="KW-0732">Signal</keyword>
<evidence type="ECO:0000256" key="2">
    <source>
        <dbReference type="ARBA" id="ARBA00023136"/>
    </source>
</evidence>
<dbReference type="Proteomes" id="UP000182769">
    <property type="component" value="Unassembled WGS sequence"/>
</dbReference>
<keyword evidence="8" id="KW-1185">Reference proteome</keyword>
<name>A0A0K6IR74_9GAMM</name>
<dbReference type="RefSeq" id="WP_055464122.1">
    <property type="nucleotide sequence ID" value="NZ_CYHG01000012.1"/>
</dbReference>
<dbReference type="EMBL" id="CYHG01000012">
    <property type="protein sequence ID" value="CUB05610.1"/>
    <property type="molecule type" value="Genomic_DNA"/>
</dbReference>